<gene>
    <name evidence="1" type="primary">ORF29730</name>
</gene>
<evidence type="ECO:0000313" key="1">
    <source>
        <dbReference type="EMBL" id="CEK57273.1"/>
    </source>
</evidence>
<sequence>MQVHSGCSSRLRCPGCDLILSSKEELTAHLLMCTGSTRKSRHFISKNDKSDLNFDQEYDMMEQKTSPEPSMTHHACVVHGCSF</sequence>
<organism evidence="1">
    <name type="scientific">Arion vulgaris</name>
    <dbReference type="NCBI Taxonomy" id="1028688"/>
    <lineage>
        <taxon>Eukaryota</taxon>
        <taxon>Metazoa</taxon>
        <taxon>Spiralia</taxon>
        <taxon>Lophotrochozoa</taxon>
        <taxon>Mollusca</taxon>
        <taxon>Gastropoda</taxon>
        <taxon>Heterobranchia</taxon>
        <taxon>Euthyneura</taxon>
        <taxon>Panpulmonata</taxon>
        <taxon>Eupulmonata</taxon>
        <taxon>Stylommatophora</taxon>
        <taxon>Helicina</taxon>
        <taxon>Arionoidea</taxon>
        <taxon>Arionidae</taxon>
        <taxon>Arion</taxon>
    </lineage>
</organism>
<name>A0A0B6YM11_9EUPU</name>
<feature type="non-terminal residue" evidence="1">
    <location>
        <position position="83"/>
    </location>
</feature>
<proteinExistence type="predicted"/>
<evidence type="ECO:0008006" key="2">
    <source>
        <dbReference type="Google" id="ProtNLM"/>
    </source>
</evidence>
<dbReference type="EMBL" id="HACG01010408">
    <property type="protein sequence ID" value="CEK57273.1"/>
    <property type="molecule type" value="Transcribed_RNA"/>
</dbReference>
<protein>
    <recommendedName>
        <fullName evidence="2">C2H2-type domain-containing protein</fullName>
    </recommendedName>
</protein>
<reference evidence="1" key="1">
    <citation type="submission" date="2014-12" db="EMBL/GenBank/DDBJ databases">
        <title>Insight into the proteome of Arion vulgaris.</title>
        <authorList>
            <person name="Aradska J."/>
            <person name="Bulat T."/>
            <person name="Smidak R."/>
            <person name="Sarate P."/>
            <person name="Gangsoo J."/>
            <person name="Sialana F."/>
            <person name="Bilban M."/>
            <person name="Lubec G."/>
        </authorList>
    </citation>
    <scope>NUCLEOTIDE SEQUENCE</scope>
    <source>
        <tissue evidence="1">Skin</tissue>
    </source>
</reference>
<dbReference type="AlphaFoldDB" id="A0A0B6YM11"/>
<accession>A0A0B6YM11</accession>